<organism evidence="2">
    <name type="scientific">viral metagenome</name>
    <dbReference type="NCBI Taxonomy" id="1070528"/>
    <lineage>
        <taxon>unclassified sequences</taxon>
        <taxon>metagenomes</taxon>
        <taxon>organismal metagenomes</taxon>
    </lineage>
</organism>
<dbReference type="Pfam" id="PF19065">
    <property type="entry name" value="P8_CR"/>
    <property type="match status" value="1"/>
</dbReference>
<name>A0A6C0HIG8_9ZZZZ</name>
<dbReference type="AlphaFoldDB" id="A0A6C0HIG8"/>
<reference evidence="2" key="1">
    <citation type="journal article" date="2020" name="Nature">
        <title>Giant virus diversity and host interactions through global metagenomics.</title>
        <authorList>
            <person name="Schulz F."/>
            <person name="Roux S."/>
            <person name="Paez-Espino D."/>
            <person name="Jungbluth S."/>
            <person name="Walsh D.A."/>
            <person name="Denef V.J."/>
            <person name="McMahon K.D."/>
            <person name="Konstantinidis K.T."/>
            <person name="Eloe-Fadrosh E.A."/>
            <person name="Kyrpides N.C."/>
            <person name="Woyke T."/>
        </authorList>
    </citation>
    <scope>NUCLEOTIDE SEQUENCE</scope>
    <source>
        <strain evidence="2">GVMAG-M-3300023184-120</strain>
    </source>
</reference>
<evidence type="ECO:0000313" key="2">
    <source>
        <dbReference type="EMBL" id="QHT80382.1"/>
    </source>
</evidence>
<protein>
    <recommendedName>
        <fullName evidence="1">Minor capsid protein P8 central region domain-containing protein</fullName>
    </recommendedName>
</protein>
<evidence type="ECO:0000259" key="1">
    <source>
        <dbReference type="Pfam" id="PF19065"/>
    </source>
</evidence>
<dbReference type="InterPro" id="IPR043916">
    <property type="entry name" value="P8_CR"/>
</dbReference>
<proteinExistence type="predicted"/>
<sequence length="183" mass="21000">MFGSNWTSEEPPPILDDTRYNGRLNIIENPNSHSRFLMAEKIAIKNKATEYRDAVEGLLECNVLAQVFFSEGNVQILQNGLRAGVYGLSGDKKLVIPPQNVDQLKIIMRSIYLQFGQFNLQESVTKQVEALNRFVLDYAVPTVYNESIGYLKYCQDQSSLVMPMARSQPIDRDHKHLEIKKWF</sequence>
<dbReference type="EMBL" id="MN739968">
    <property type="protein sequence ID" value="QHT80382.1"/>
    <property type="molecule type" value="Genomic_DNA"/>
</dbReference>
<feature type="domain" description="Minor capsid protein P8 central region" evidence="1">
    <location>
        <begin position="62"/>
        <end position="180"/>
    </location>
</feature>
<accession>A0A6C0HIG8</accession>